<dbReference type="GO" id="GO:0016491">
    <property type="term" value="F:oxidoreductase activity"/>
    <property type="evidence" value="ECO:0007669"/>
    <property type="project" value="InterPro"/>
</dbReference>
<dbReference type="PANTHER" id="PTHR36151:SF3">
    <property type="entry name" value="ER-BOUND OXYGENASE MPAB_MPAB'_RUBBER OXYGENASE CATALYTIC DOMAIN-CONTAINING PROTEIN"/>
    <property type="match status" value="1"/>
</dbReference>
<accession>A0A2P4UEG2</accession>
<reference evidence="2 3" key="1">
    <citation type="journal article" date="2017" name="Chemistry">
        <title>Isolation, Biosynthesis and Chemical Modifications of Rubterolones A-F: Rare Tropolone Alkaloids from Actinomadura sp. 5-2.</title>
        <authorList>
            <person name="Guo H."/>
            <person name="Benndorf R."/>
            <person name="Leichnitz D."/>
            <person name="Klassen J.L."/>
            <person name="Vollmers J."/>
            <person name="Gorls H."/>
            <person name="Steinacker M."/>
            <person name="Weigel C."/>
            <person name="Dahse H.M."/>
            <person name="Kaster A.K."/>
            <person name="de Beer Z.W."/>
            <person name="Poulsen M."/>
            <person name="Beemelmanns C."/>
        </authorList>
    </citation>
    <scope>NUCLEOTIDE SEQUENCE [LARGE SCALE GENOMIC DNA]</scope>
    <source>
        <strain evidence="2 3">5-2</strain>
    </source>
</reference>
<sequence length="267" mass="30350">MRESRAVDDALTWFALNAATANVVMQLARLPVGHGVAASRVPSGRADLHPVKRLRTTLSYMAIAWWGDADEREAMRREVDRSHRHVHSRPGDPVRYNAFDRDLQLWVAACLYQGTVDVLAALRRDTDLDAVYAHASRLATTLQVPADRWPADRAAFAVYWDGAVREIETDAVTRAYLRDLIALRGLPRPVRRAAGPFHRFVTTGFLPPAFRAELDLDWTASDQRRFNALTRAAAVTDRALPRAARRLPWNLYLWDARRRIRRGRPIV</sequence>
<keyword evidence="3" id="KW-1185">Reference proteome</keyword>
<dbReference type="RefSeq" id="WP_103565058.1">
    <property type="nucleotide sequence ID" value="NZ_MTBP01000003.1"/>
</dbReference>
<protein>
    <recommendedName>
        <fullName evidence="1">ER-bound oxygenase mpaB/mpaB'/Rubber oxygenase catalytic domain-containing protein</fullName>
    </recommendedName>
</protein>
<comment type="caution">
    <text evidence="2">The sequence shown here is derived from an EMBL/GenBank/DDBJ whole genome shotgun (WGS) entry which is preliminary data.</text>
</comment>
<feature type="domain" description="ER-bound oxygenase mpaB/mpaB'/Rubber oxygenase catalytic" evidence="1">
    <location>
        <begin position="15"/>
        <end position="234"/>
    </location>
</feature>
<dbReference type="AlphaFoldDB" id="A0A2P4UEG2"/>
<gene>
    <name evidence="2" type="ORF">BTM25_45920</name>
</gene>
<evidence type="ECO:0000313" key="2">
    <source>
        <dbReference type="EMBL" id="POM23439.1"/>
    </source>
</evidence>
<evidence type="ECO:0000259" key="1">
    <source>
        <dbReference type="Pfam" id="PF09995"/>
    </source>
</evidence>
<proteinExistence type="predicted"/>
<dbReference type="InterPro" id="IPR018713">
    <property type="entry name" value="MPAB/Lcp_cat_dom"/>
</dbReference>
<evidence type="ECO:0000313" key="3">
    <source>
        <dbReference type="Proteomes" id="UP000242367"/>
    </source>
</evidence>
<dbReference type="EMBL" id="MTBP01000003">
    <property type="protein sequence ID" value="POM23439.1"/>
    <property type="molecule type" value="Genomic_DNA"/>
</dbReference>
<dbReference type="Pfam" id="PF09995">
    <property type="entry name" value="MPAB_Lcp_cat"/>
    <property type="match status" value="1"/>
</dbReference>
<name>A0A2P4UEG2_9ACTN</name>
<dbReference type="PANTHER" id="PTHR36151">
    <property type="entry name" value="BLR2777 PROTEIN"/>
    <property type="match status" value="1"/>
</dbReference>
<dbReference type="Proteomes" id="UP000242367">
    <property type="component" value="Unassembled WGS sequence"/>
</dbReference>
<organism evidence="2 3">
    <name type="scientific">Actinomadura rubteroloni</name>
    <dbReference type="NCBI Taxonomy" id="1926885"/>
    <lineage>
        <taxon>Bacteria</taxon>
        <taxon>Bacillati</taxon>
        <taxon>Actinomycetota</taxon>
        <taxon>Actinomycetes</taxon>
        <taxon>Streptosporangiales</taxon>
        <taxon>Thermomonosporaceae</taxon>
        <taxon>Actinomadura</taxon>
    </lineage>
</organism>